<dbReference type="AlphaFoldDB" id="A0A848L7T5"/>
<dbReference type="EMBL" id="JABBJJ010000027">
    <property type="protein sequence ID" value="NMO14849.1"/>
    <property type="molecule type" value="Genomic_DNA"/>
</dbReference>
<dbReference type="SUPFAM" id="SSF54909">
    <property type="entry name" value="Dimeric alpha+beta barrel"/>
    <property type="match status" value="1"/>
</dbReference>
<evidence type="ECO:0000259" key="1">
    <source>
        <dbReference type="Pfam" id="PF07978"/>
    </source>
</evidence>
<name>A0A848L7T5_9BACT</name>
<evidence type="ECO:0000313" key="3">
    <source>
        <dbReference type="Proteomes" id="UP000518300"/>
    </source>
</evidence>
<keyword evidence="3" id="KW-1185">Reference proteome</keyword>
<dbReference type="InterPro" id="IPR012577">
    <property type="entry name" value="NIPSNAP"/>
</dbReference>
<dbReference type="InterPro" id="IPR011008">
    <property type="entry name" value="Dimeric_a/b-barrel"/>
</dbReference>
<proteinExistence type="predicted"/>
<comment type="caution">
    <text evidence="2">The sequence shown here is derived from an EMBL/GenBank/DDBJ whole genome shotgun (WGS) entry which is preliminary data.</text>
</comment>
<accession>A0A848L7T5</accession>
<feature type="non-terminal residue" evidence="2">
    <location>
        <position position="128"/>
    </location>
</feature>
<feature type="domain" description="NIPSNAP" evidence="1">
    <location>
        <begin position="19"/>
        <end position="113"/>
    </location>
</feature>
<sequence>MTTRARRFPPMDSHDAILELRQYTLKPGQRDTLFELFEREFLESQEAVGMSIPGQFRDLDRPDRFVWLRGFPDLHTRKARLEAFYGGPIWKAHRQAANETMLDSSNVLFLKPARPGSGFAKLPAERPA</sequence>
<dbReference type="Gene3D" id="3.30.70.100">
    <property type="match status" value="1"/>
</dbReference>
<evidence type="ECO:0000313" key="2">
    <source>
        <dbReference type="EMBL" id="NMO14849.1"/>
    </source>
</evidence>
<dbReference type="Pfam" id="PF07978">
    <property type="entry name" value="NIPSNAP"/>
    <property type="match status" value="1"/>
</dbReference>
<reference evidence="2 3" key="1">
    <citation type="submission" date="2020-04" db="EMBL/GenBank/DDBJ databases">
        <title>Draft genome of Pyxidicoccus fallax type strain.</title>
        <authorList>
            <person name="Whitworth D.E."/>
        </authorList>
    </citation>
    <scope>NUCLEOTIDE SEQUENCE [LARGE SCALE GENOMIC DNA]</scope>
    <source>
        <strain evidence="2 3">DSM 14698</strain>
    </source>
</reference>
<protein>
    <submittedName>
        <fullName evidence="2">NIPSNAP family protein</fullName>
    </submittedName>
</protein>
<dbReference type="Proteomes" id="UP000518300">
    <property type="component" value="Unassembled WGS sequence"/>
</dbReference>
<organism evidence="2 3">
    <name type="scientific">Pyxidicoccus fallax</name>
    <dbReference type="NCBI Taxonomy" id="394095"/>
    <lineage>
        <taxon>Bacteria</taxon>
        <taxon>Pseudomonadati</taxon>
        <taxon>Myxococcota</taxon>
        <taxon>Myxococcia</taxon>
        <taxon>Myxococcales</taxon>
        <taxon>Cystobacterineae</taxon>
        <taxon>Myxococcaceae</taxon>
        <taxon>Pyxidicoccus</taxon>
    </lineage>
</organism>
<gene>
    <name evidence="2" type="ORF">HG543_08255</name>
</gene>